<reference evidence="1 2" key="1">
    <citation type="journal article" date="2022" name="Plant J.">
        <title>Chromosome-level genome of Camellia lanceoleosa provides a valuable resource for understanding genome evolution and self-incompatibility.</title>
        <authorList>
            <person name="Gong W."/>
            <person name="Xiao S."/>
            <person name="Wang L."/>
            <person name="Liao Z."/>
            <person name="Chang Y."/>
            <person name="Mo W."/>
            <person name="Hu G."/>
            <person name="Li W."/>
            <person name="Zhao G."/>
            <person name="Zhu H."/>
            <person name="Hu X."/>
            <person name="Ji K."/>
            <person name="Xiang X."/>
            <person name="Song Q."/>
            <person name="Yuan D."/>
            <person name="Jin S."/>
            <person name="Zhang L."/>
        </authorList>
    </citation>
    <scope>NUCLEOTIDE SEQUENCE [LARGE SCALE GENOMIC DNA]</scope>
    <source>
        <strain evidence="1">SQ_2022a</strain>
    </source>
</reference>
<proteinExistence type="predicted"/>
<evidence type="ECO:0000313" key="2">
    <source>
        <dbReference type="Proteomes" id="UP001060215"/>
    </source>
</evidence>
<sequence length="316" mass="35060">MERKEAEVVCVTGASGFIGLELVRQLLLRGYVIHATVQDLKNEQETKHLEALEGAKTRLRLFQMDLLDYTSIFASINGVSGVFHVASPCVLQVHDPQKQLLELAIEGTKNVLKAAKELGVGRVVLTSFFSTIIPNYNWPTDEDSWSDVDYCRRNGLWYSVSKNLAEKAAWEFAKEKDLNMVVVIPGAVFGPILPPTINSNMSVLLRLLQGCTDTLQDFYGGAVHVKDVALAHILVYESTSATGRHLCAESISHFGDFAAKVAEIYPEYKLAKDTQPGMLRNKNPSKKLMDLGLKFIPIEQIIKDSVESLKSEGYIS</sequence>
<comment type="caution">
    <text evidence="1">The sequence shown here is derived from an EMBL/GenBank/DDBJ whole genome shotgun (WGS) entry which is preliminary data.</text>
</comment>
<name>A0ACC0F260_9ERIC</name>
<keyword evidence="2" id="KW-1185">Reference proteome</keyword>
<dbReference type="EMBL" id="CM045768">
    <property type="protein sequence ID" value="KAI7982387.1"/>
    <property type="molecule type" value="Genomic_DNA"/>
</dbReference>
<accession>A0ACC0F260</accession>
<gene>
    <name evidence="1" type="ORF">LOK49_LG15G01189</name>
</gene>
<protein>
    <submittedName>
        <fullName evidence="1">Tetraketide alpha-pyrone reductase 1</fullName>
    </submittedName>
</protein>
<organism evidence="1 2">
    <name type="scientific">Camellia lanceoleosa</name>
    <dbReference type="NCBI Taxonomy" id="1840588"/>
    <lineage>
        <taxon>Eukaryota</taxon>
        <taxon>Viridiplantae</taxon>
        <taxon>Streptophyta</taxon>
        <taxon>Embryophyta</taxon>
        <taxon>Tracheophyta</taxon>
        <taxon>Spermatophyta</taxon>
        <taxon>Magnoliopsida</taxon>
        <taxon>eudicotyledons</taxon>
        <taxon>Gunneridae</taxon>
        <taxon>Pentapetalae</taxon>
        <taxon>asterids</taxon>
        <taxon>Ericales</taxon>
        <taxon>Theaceae</taxon>
        <taxon>Camellia</taxon>
    </lineage>
</organism>
<dbReference type="Proteomes" id="UP001060215">
    <property type="component" value="Chromosome 11"/>
</dbReference>
<evidence type="ECO:0000313" key="1">
    <source>
        <dbReference type="EMBL" id="KAI7982387.1"/>
    </source>
</evidence>